<protein>
    <submittedName>
        <fullName evidence="2">Uncharacterized protein</fullName>
    </submittedName>
</protein>
<organism evidence="2 3">
    <name type="scientific">Saccharothrix mutabilis subsp. mutabilis</name>
    <dbReference type="NCBI Taxonomy" id="66855"/>
    <lineage>
        <taxon>Bacteria</taxon>
        <taxon>Bacillati</taxon>
        <taxon>Actinomycetota</taxon>
        <taxon>Actinomycetes</taxon>
        <taxon>Pseudonocardiales</taxon>
        <taxon>Pseudonocardiaceae</taxon>
        <taxon>Saccharothrix</taxon>
    </lineage>
</organism>
<name>A0ABP3E336_9PSEU</name>
<keyword evidence="1" id="KW-0812">Transmembrane</keyword>
<dbReference type="EMBL" id="BAAABU010000019">
    <property type="protein sequence ID" value="GAA0251101.1"/>
    <property type="molecule type" value="Genomic_DNA"/>
</dbReference>
<accession>A0ABP3E336</accession>
<keyword evidence="3" id="KW-1185">Reference proteome</keyword>
<dbReference type="Proteomes" id="UP001500416">
    <property type="component" value="Unassembled WGS sequence"/>
</dbReference>
<evidence type="ECO:0000313" key="3">
    <source>
        <dbReference type="Proteomes" id="UP001500416"/>
    </source>
</evidence>
<evidence type="ECO:0000256" key="1">
    <source>
        <dbReference type="SAM" id="Phobius"/>
    </source>
</evidence>
<evidence type="ECO:0000313" key="2">
    <source>
        <dbReference type="EMBL" id="GAA0251101.1"/>
    </source>
</evidence>
<dbReference type="PROSITE" id="PS51257">
    <property type="entry name" value="PROKAR_LIPOPROTEIN"/>
    <property type="match status" value="1"/>
</dbReference>
<comment type="caution">
    <text evidence="2">The sequence shown here is derived from an EMBL/GenBank/DDBJ whole genome shotgun (WGS) entry which is preliminary data.</text>
</comment>
<gene>
    <name evidence="2" type="ORF">GCM10010492_59240</name>
</gene>
<sequence>MLAENLRGWGGTLRIVVLLVVIFAGCALVAGASAGASGLAVVIACLLVQHRLRVLGRGGGLDGEAPVAVTAEL</sequence>
<proteinExistence type="predicted"/>
<feature type="transmembrane region" description="Helical" evidence="1">
    <location>
        <begin position="15"/>
        <end position="48"/>
    </location>
</feature>
<keyword evidence="1" id="KW-1133">Transmembrane helix</keyword>
<reference evidence="3" key="1">
    <citation type="journal article" date="2019" name="Int. J. Syst. Evol. Microbiol.">
        <title>The Global Catalogue of Microorganisms (GCM) 10K type strain sequencing project: providing services to taxonomists for standard genome sequencing and annotation.</title>
        <authorList>
            <consortium name="The Broad Institute Genomics Platform"/>
            <consortium name="The Broad Institute Genome Sequencing Center for Infectious Disease"/>
            <person name="Wu L."/>
            <person name="Ma J."/>
        </authorList>
    </citation>
    <scope>NUCLEOTIDE SEQUENCE [LARGE SCALE GENOMIC DNA]</scope>
    <source>
        <strain evidence="3">JCM 3380</strain>
    </source>
</reference>
<keyword evidence="1" id="KW-0472">Membrane</keyword>